<accession>A0ABZ2RKC5</accession>
<sequence length="805" mass="87750">MSQPLDGTQQQATAPRFDYSQVPEAMKRLPRWIGFTAAKVPVDPTKGIGINHTDTTRHKTFEAAHDGYLAGRCFALGFSIVEDDCICCVDLDKVRGNPEREQRAAEILQKMPGWVERSMSDTGLHIWGYGSGKFFKTVDGLEFYTSKRAILITGKVMPQSKAAGLVDLHAGSQWLAATFNCKAAPTAQQFGQLGPLPPHLHLVGSTELNVEAAGVLTAGSSDEPERIRSALAVLPADDYDAWWQTGLALYRSTLEPQQAYTIWLDWSATSTEKFSEQVCQDKWASFATSGQPASAITLGTIFHRAKQSGWTDAAHAAHPWRTPDTLLTEPQPAPYPTASLPTLMREAVKAIAFHVAAPEALAAQCVIAAAAYLAQTRVNAPHIHYPDGMPCSLYQMALADSGDRKSACYRLAFKPLMEAERQERDRYAAIEAEHNLRASLLKGKALQDFENNNRLPANPRTMYTDSTFEKIAKDFVAGMPSASWATDEGGRVLGGHSMQAETRAATLGGLVKLYDDGTVERDRAGESGGIAYDRRFTMHLMAQAVTVRDALNDPLLQGQGFLPRFLLTSAPSLAGTRFISAETLQNSAYRNPAIQRYWQRVKEIAATPRYVAEMGAVRPPVIALAADALNVWLDFYNRVEAEQSRGGEYAGPIKPFASRGGENARRVAAVFALFIGEQEISGPTMTAACEVVEHSLGEWARWLGGSGAETRDNRDALDLLAWLKAKGLESLHRDKLGTSGPVRGRAKQRDKLLGILLEAGWMRSADGRNFEVNPHPLADCAESAERPITPGASSADPVQITAEKG</sequence>
<evidence type="ECO:0000256" key="1">
    <source>
        <dbReference type="SAM" id="MobiDB-lite"/>
    </source>
</evidence>
<proteinExistence type="predicted"/>
<dbReference type="Proteomes" id="UP001476583">
    <property type="component" value="Chromosome"/>
</dbReference>
<evidence type="ECO:0000313" key="4">
    <source>
        <dbReference type="Proteomes" id="UP001476583"/>
    </source>
</evidence>
<reference evidence="3 4" key="1">
    <citation type="submission" date="2024-03" db="EMBL/GenBank/DDBJ databases">
        <title>Complete genome of BD2.</title>
        <authorList>
            <person name="Cao G."/>
        </authorList>
    </citation>
    <scope>NUCLEOTIDE SEQUENCE [LARGE SCALE GENOMIC DNA]</scope>
    <source>
        <strain evidence="3 4">BD2</strain>
    </source>
</reference>
<evidence type="ECO:0000259" key="2">
    <source>
        <dbReference type="Pfam" id="PF08707"/>
    </source>
</evidence>
<dbReference type="Pfam" id="PF08707">
    <property type="entry name" value="PriCT_2"/>
    <property type="match status" value="1"/>
</dbReference>
<dbReference type="InterPro" id="IPR014819">
    <property type="entry name" value="PriCT_2"/>
</dbReference>
<dbReference type="Pfam" id="PF13148">
    <property type="entry name" value="DUF3987"/>
    <property type="match status" value="1"/>
</dbReference>
<keyword evidence="4" id="KW-1185">Reference proteome</keyword>
<dbReference type="InterPro" id="IPR025048">
    <property type="entry name" value="DUF3987"/>
</dbReference>
<dbReference type="EMBL" id="CP148074">
    <property type="protein sequence ID" value="WXL26992.1"/>
    <property type="molecule type" value="Genomic_DNA"/>
</dbReference>
<feature type="domain" description="Primase C-terminal 2" evidence="2">
    <location>
        <begin position="227"/>
        <end position="305"/>
    </location>
</feature>
<organism evidence="3 4">
    <name type="scientific">Ectopseudomonas mendocina</name>
    <name type="common">Pseudomonas mendocina</name>
    <dbReference type="NCBI Taxonomy" id="300"/>
    <lineage>
        <taxon>Bacteria</taxon>
        <taxon>Pseudomonadati</taxon>
        <taxon>Pseudomonadota</taxon>
        <taxon>Gammaproteobacteria</taxon>
        <taxon>Pseudomonadales</taxon>
        <taxon>Pseudomonadaceae</taxon>
        <taxon>Ectopseudomonas</taxon>
    </lineage>
</organism>
<name>A0ABZ2RKC5_ECTME</name>
<protein>
    <submittedName>
        <fullName evidence="3">DUF3987 domain-containing protein</fullName>
    </submittedName>
</protein>
<evidence type="ECO:0000313" key="3">
    <source>
        <dbReference type="EMBL" id="WXL26992.1"/>
    </source>
</evidence>
<feature type="region of interest" description="Disordered" evidence="1">
    <location>
        <begin position="784"/>
        <end position="805"/>
    </location>
</feature>
<gene>
    <name evidence="3" type="ORF">WG219_05900</name>
</gene>